<accession>A0A2N6PFZ4</accession>
<organism evidence="2 3">
    <name type="scientific">Brevibacterium luteolum</name>
    <dbReference type="NCBI Taxonomy" id="199591"/>
    <lineage>
        <taxon>Bacteria</taxon>
        <taxon>Bacillati</taxon>
        <taxon>Actinomycetota</taxon>
        <taxon>Actinomycetes</taxon>
        <taxon>Micrococcales</taxon>
        <taxon>Brevibacteriaceae</taxon>
        <taxon>Brevibacterium</taxon>
    </lineage>
</organism>
<comment type="caution">
    <text evidence="2">The sequence shown here is derived from an EMBL/GenBank/DDBJ whole genome shotgun (WGS) entry which is preliminary data.</text>
</comment>
<evidence type="ECO:0000256" key="1">
    <source>
        <dbReference type="SAM" id="MobiDB-lite"/>
    </source>
</evidence>
<dbReference type="AlphaFoldDB" id="A0A2N6PFZ4"/>
<keyword evidence="3" id="KW-1185">Reference proteome</keyword>
<dbReference type="Proteomes" id="UP000235703">
    <property type="component" value="Unassembled WGS sequence"/>
</dbReference>
<dbReference type="EMBL" id="PNFZ01000005">
    <property type="protein sequence ID" value="PMB97609.1"/>
    <property type="molecule type" value="Genomic_DNA"/>
</dbReference>
<evidence type="ECO:0008006" key="4">
    <source>
        <dbReference type="Google" id="ProtNLM"/>
    </source>
</evidence>
<sequence>MCRLVGLSAGRQRVEATVWLNAVLAADDELCALRYPGTHELHLLSREIPALPRTSPPPASHGLSLGAGTRPGPTATRT</sequence>
<proteinExistence type="predicted"/>
<protein>
    <recommendedName>
        <fullName evidence="4">Class II glutamine amidotransferase</fullName>
    </recommendedName>
</protein>
<reference evidence="2 3" key="1">
    <citation type="submission" date="2017-09" db="EMBL/GenBank/DDBJ databases">
        <title>Bacterial strain isolated from the female urinary microbiota.</title>
        <authorList>
            <person name="Thomas-White K."/>
            <person name="Kumar N."/>
            <person name="Forster S."/>
            <person name="Putonti C."/>
            <person name="Lawley T."/>
            <person name="Wolfe A.J."/>
        </authorList>
    </citation>
    <scope>NUCLEOTIDE SEQUENCE [LARGE SCALE GENOMIC DNA]</scope>
    <source>
        <strain evidence="2 3">UMB0680</strain>
    </source>
</reference>
<gene>
    <name evidence="2" type="ORF">CJ198_09355</name>
</gene>
<feature type="region of interest" description="Disordered" evidence="1">
    <location>
        <begin position="49"/>
        <end position="78"/>
    </location>
</feature>
<evidence type="ECO:0000313" key="2">
    <source>
        <dbReference type="EMBL" id="PMB97609.1"/>
    </source>
</evidence>
<evidence type="ECO:0000313" key="3">
    <source>
        <dbReference type="Proteomes" id="UP000235703"/>
    </source>
</evidence>
<name>A0A2N6PFZ4_9MICO</name>